<sequence>MVCKELDELCAKFGSLSPHLRIDYIYGMLRMCLPPELRFIGSVVEDLAKKDFNHLREHENKANNQTELKKYRNVDEKTLIEGMAFNLSLLHSVNTPCANIIFSLLEENSKSAFHISNSTDKKTIDIILLVLTMAKYHPAFTFHQRTVFTEYYKKVEQQLHNIYAKTNDNDRHSPNPTATQCYTCSVASKVHSPPNHHKAYITCIDMIDVLKQEKIHRRHDRKHEYRIQVSWSNNEKTEVTKTYQELREFHQKVHQQFPDEENIKHDGVSFYLGSPQKDDGHDKGHQQVTSFVSYLSNLPKYVRESDHFIQFFKGDNFQNNPPLPEQSALPDIPPASDGNTEGESVGCIPSAMTVQHVPFYGPIFRPPYQSPASSGHASPNNSRSASPGDTGIDQITALVNKLQLQRYRSGLDKFTIEQLTALPIDMMVKECGMSMEDATRISAELEERSREKPPTRLPNGIIEPCIPGPMSHYQALYMPPPQPMYPMMPYQIPSNVIAARDTSSSENSSPSRSPVPQKKPPQKGADSSSDDSEKGNRVDSPFLDAKKEVHYPSQNTEEVNSETPLQAVHHAFENVHGHSSSGSGYQSDPTPTQGPFMRVIFPNNSYKAQPTHNNLNFQNKTFISMPDTVGGRRVGYAYPYQRCDNQTLTTTVASNSNSNGPELTRRPVIPGQIPIIRSPTVSGNGRNFMCSVTASATPVMAANLQNSLNGNIRHSGLAPSVSDPGLSPNQDSQNGSGNQSPLPNGNPVTCSGPNGHISHAHCTSCGCTGSHQVPSYQVHLPNHHYLQNQMMFPPFMNANPNGIVHHPYYHHPHFQYPISNGIPPSYLQAINPHPYPNVAGAQYSCFPPVVLQRRNSAGYNAGKPQRTTSATCSNCGSTDHISSECKESSMESMSASFHLKYDPKSNSD</sequence>
<dbReference type="Gene3D" id="3.30.1520.10">
    <property type="entry name" value="Phox-like domain"/>
    <property type="match status" value="1"/>
</dbReference>
<evidence type="ECO:0000259" key="3">
    <source>
        <dbReference type="SMART" id="SM00343"/>
    </source>
</evidence>
<dbReference type="InterPro" id="IPR042344">
    <property type="entry name" value="ZCCHC14"/>
</dbReference>
<feature type="domain" description="PX" evidence="2">
    <location>
        <begin position="208"/>
        <end position="315"/>
    </location>
</feature>
<evidence type="ECO:0000313" key="4">
    <source>
        <dbReference type="EMBL" id="CAC5391029.1"/>
    </source>
</evidence>
<dbReference type="CDD" id="cd06093">
    <property type="entry name" value="PX_domain"/>
    <property type="match status" value="1"/>
</dbReference>
<dbReference type="AlphaFoldDB" id="A0A6J8C7K9"/>
<dbReference type="SMART" id="SM00312">
    <property type="entry name" value="PX"/>
    <property type="match status" value="1"/>
</dbReference>
<keyword evidence="5" id="KW-1185">Reference proteome</keyword>
<evidence type="ECO:0008006" key="6">
    <source>
        <dbReference type="Google" id="ProtNLM"/>
    </source>
</evidence>
<dbReference type="GO" id="GO:0003676">
    <property type="term" value="F:nucleic acid binding"/>
    <property type="evidence" value="ECO:0007669"/>
    <property type="project" value="InterPro"/>
</dbReference>
<feature type="compositionally biased region" description="Polar residues" evidence="1">
    <location>
        <begin position="727"/>
        <end position="750"/>
    </location>
</feature>
<name>A0A6J8C7K9_MYTCO</name>
<feature type="region of interest" description="Disordered" evidence="1">
    <location>
        <begin position="499"/>
        <end position="561"/>
    </location>
</feature>
<proteinExistence type="predicted"/>
<evidence type="ECO:0000256" key="1">
    <source>
        <dbReference type="SAM" id="MobiDB-lite"/>
    </source>
</evidence>
<dbReference type="InterPro" id="IPR036871">
    <property type="entry name" value="PX_dom_sf"/>
</dbReference>
<dbReference type="GO" id="GO:0035091">
    <property type="term" value="F:phosphatidylinositol binding"/>
    <property type="evidence" value="ECO:0007669"/>
    <property type="project" value="InterPro"/>
</dbReference>
<dbReference type="GO" id="GO:0008270">
    <property type="term" value="F:zinc ion binding"/>
    <property type="evidence" value="ECO:0007669"/>
    <property type="project" value="InterPro"/>
</dbReference>
<dbReference type="PANTHER" id="PTHR16195">
    <property type="entry name" value="ZINC FINGER CCHC DOMAIN CONTAINING PROTEIN"/>
    <property type="match status" value="1"/>
</dbReference>
<feature type="compositionally biased region" description="Polar residues" evidence="1">
    <location>
        <begin position="552"/>
        <end position="561"/>
    </location>
</feature>
<dbReference type="Pfam" id="PF25479">
    <property type="entry name" value="Vts1"/>
    <property type="match status" value="1"/>
</dbReference>
<evidence type="ECO:0000259" key="2">
    <source>
        <dbReference type="SMART" id="SM00312"/>
    </source>
</evidence>
<dbReference type="Proteomes" id="UP000507470">
    <property type="component" value="Unassembled WGS sequence"/>
</dbReference>
<feature type="domain" description="CCHC-type" evidence="3">
    <location>
        <begin position="871"/>
        <end position="887"/>
    </location>
</feature>
<dbReference type="PANTHER" id="PTHR16195:SF16">
    <property type="entry name" value="ZINC FINGER CCHC DOMAIN-CONTAINING PROTEIN 14"/>
    <property type="match status" value="1"/>
</dbReference>
<protein>
    <recommendedName>
        <fullName evidence="6">CCHC-type domain-containing protein</fullName>
    </recommendedName>
</protein>
<organism evidence="4 5">
    <name type="scientific">Mytilus coruscus</name>
    <name type="common">Sea mussel</name>
    <dbReference type="NCBI Taxonomy" id="42192"/>
    <lineage>
        <taxon>Eukaryota</taxon>
        <taxon>Metazoa</taxon>
        <taxon>Spiralia</taxon>
        <taxon>Lophotrochozoa</taxon>
        <taxon>Mollusca</taxon>
        <taxon>Bivalvia</taxon>
        <taxon>Autobranchia</taxon>
        <taxon>Pteriomorphia</taxon>
        <taxon>Mytilida</taxon>
        <taxon>Mytiloidea</taxon>
        <taxon>Mytilidae</taxon>
        <taxon>Mytilinae</taxon>
        <taxon>Mytilus</taxon>
    </lineage>
</organism>
<dbReference type="SMART" id="SM00343">
    <property type="entry name" value="ZnF_C2HC"/>
    <property type="match status" value="1"/>
</dbReference>
<dbReference type="EMBL" id="CACVKT020004658">
    <property type="protein sequence ID" value="CAC5391029.1"/>
    <property type="molecule type" value="Genomic_DNA"/>
</dbReference>
<dbReference type="InterPro" id="IPR058599">
    <property type="entry name" value="PHAT_Smg/ZCCHC2-like"/>
</dbReference>
<dbReference type="InterPro" id="IPR001878">
    <property type="entry name" value="Znf_CCHC"/>
</dbReference>
<reference evidence="4 5" key="1">
    <citation type="submission" date="2020-06" db="EMBL/GenBank/DDBJ databases">
        <authorList>
            <person name="Li R."/>
            <person name="Bekaert M."/>
        </authorList>
    </citation>
    <scope>NUCLEOTIDE SEQUENCE [LARGE SCALE GENOMIC DNA]</scope>
    <source>
        <strain evidence="5">wild</strain>
    </source>
</reference>
<dbReference type="OrthoDB" id="6361509at2759"/>
<evidence type="ECO:0000313" key="5">
    <source>
        <dbReference type="Proteomes" id="UP000507470"/>
    </source>
</evidence>
<dbReference type="InterPro" id="IPR057327">
    <property type="entry name" value="Vts1_dom"/>
</dbReference>
<dbReference type="SUPFAM" id="SSF64268">
    <property type="entry name" value="PX domain"/>
    <property type="match status" value="1"/>
</dbReference>
<accession>A0A6J8C7K9</accession>
<dbReference type="Pfam" id="PF26034">
    <property type="entry name" value="PHAT_SMAUG"/>
    <property type="match status" value="1"/>
</dbReference>
<feature type="region of interest" description="Disordered" evidence="1">
    <location>
        <begin position="316"/>
        <end position="344"/>
    </location>
</feature>
<dbReference type="InterPro" id="IPR001683">
    <property type="entry name" value="PX_dom"/>
</dbReference>
<feature type="compositionally biased region" description="Polar residues" evidence="1">
    <location>
        <begin position="370"/>
        <end position="387"/>
    </location>
</feature>
<feature type="region of interest" description="Disordered" evidence="1">
    <location>
        <begin position="711"/>
        <end position="750"/>
    </location>
</feature>
<gene>
    <name evidence="4" type="ORF">MCOR_26070</name>
</gene>
<feature type="compositionally biased region" description="Low complexity" evidence="1">
    <location>
        <begin position="504"/>
        <end position="516"/>
    </location>
</feature>
<feature type="region of interest" description="Disordered" evidence="1">
    <location>
        <begin position="368"/>
        <end position="389"/>
    </location>
</feature>